<reference evidence="3" key="1">
    <citation type="submission" date="2020-02" db="EMBL/GenBank/DDBJ databases">
        <authorList>
            <person name="Meier V. D."/>
        </authorList>
    </citation>
    <scope>NUCLEOTIDE SEQUENCE</scope>
    <source>
        <strain evidence="3">AVDCRST_MAG46</strain>
    </source>
</reference>
<dbReference type="GO" id="GO:0004029">
    <property type="term" value="F:aldehyde dehydrogenase (NAD+) activity"/>
    <property type="evidence" value="ECO:0007669"/>
    <property type="project" value="TreeGrafter"/>
</dbReference>
<dbReference type="PANTHER" id="PTHR48079">
    <property type="entry name" value="PROTEIN YEEZ"/>
    <property type="match status" value="1"/>
</dbReference>
<proteinExistence type="predicted"/>
<dbReference type="InterPro" id="IPR036291">
    <property type="entry name" value="NAD(P)-bd_dom_sf"/>
</dbReference>
<evidence type="ECO:0000313" key="3">
    <source>
        <dbReference type="EMBL" id="CAA9322130.1"/>
    </source>
</evidence>
<protein>
    <submittedName>
        <fullName evidence="3">Nucleoside-diphosphate-sugar epimerases</fullName>
    </submittedName>
</protein>
<dbReference type="AlphaFoldDB" id="A0A6J4L3L7"/>
<dbReference type="EMBL" id="CADCUD010000061">
    <property type="protein sequence ID" value="CAA9322130.1"/>
    <property type="molecule type" value="Genomic_DNA"/>
</dbReference>
<feature type="region of interest" description="Disordered" evidence="1">
    <location>
        <begin position="314"/>
        <end position="349"/>
    </location>
</feature>
<evidence type="ECO:0000259" key="2">
    <source>
        <dbReference type="Pfam" id="PF01370"/>
    </source>
</evidence>
<dbReference type="SUPFAM" id="SSF51735">
    <property type="entry name" value="NAD(P)-binding Rossmann-fold domains"/>
    <property type="match status" value="1"/>
</dbReference>
<gene>
    <name evidence="3" type="ORF">AVDCRST_MAG46-890</name>
</gene>
<dbReference type="Pfam" id="PF01370">
    <property type="entry name" value="Epimerase"/>
    <property type="match status" value="1"/>
</dbReference>
<dbReference type="Gene3D" id="3.40.50.720">
    <property type="entry name" value="NAD(P)-binding Rossmann-like Domain"/>
    <property type="match status" value="1"/>
</dbReference>
<evidence type="ECO:0000256" key="1">
    <source>
        <dbReference type="SAM" id="MobiDB-lite"/>
    </source>
</evidence>
<dbReference type="InterPro" id="IPR001509">
    <property type="entry name" value="Epimerase_deHydtase"/>
</dbReference>
<accession>A0A6J4L3L7</accession>
<organism evidence="3">
    <name type="scientific">uncultured Nocardioidaceae bacterium</name>
    <dbReference type="NCBI Taxonomy" id="253824"/>
    <lineage>
        <taxon>Bacteria</taxon>
        <taxon>Bacillati</taxon>
        <taxon>Actinomycetota</taxon>
        <taxon>Actinomycetes</taxon>
        <taxon>Propionibacteriales</taxon>
        <taxon>Nocardioidaceae</taxon>
        <taxon>environmental samples</taxon>
    </lineage>
</organism>
<dbReference type="PANTHER" id="PTHR48079:SF6">
    <property type="entry name" value="NAD(P)-BINDING DOMAIN-CONTAINING PROTEIN-RELATED"/>
    <property type="match status" value="1"/>
</dbReference>
<feature type="domain" description="NAD-dependent epimerase/dehydratase" evidence="2">
    <location>
        <begin position="3"/>
        <end position="233"/>
    </location>
</feature>
<dbReference type="InterPro" id="IPR051783">
    <property type="entry name" value="NAD(P)-dependent_oxidoreduct"/>
</dbReference>
<dbReference type="GO" id="GO:0005737">
    <property type="term" value="C:cytoplasm"/>
    <property type="evidence" value="ECO:0007669"/>
    <property type="project" value="TreeGrafter"/>
</dbReference>
<sequence length="349" mass="37167">MHVVVTGATGNVGTSVLRALGQEPAVDSVLGLARRLPDLDLPKVTWAAADVFADPLDEHLAGADAVVHLAWLFQPTHRPDITWDANVLGTQRVLDGVARAGVGALVVASSVGAYSPRHDDVPVDESWPTHGGGPAAYAREKAYVERLLDRFEATTPSCRVVRMRPAFIFQESSATEQRRLFGGPLVPGSLIRKGLLPVVPWPRGLRFQALHADDAAAAYRLALVKDVSGAFNLAADPVLDVHEAGDLLDARTVEVPPRLVRRGLALAWGAHLVPAAPALYDVVMQLPLMDSSRARDELGWTPNATSREALEELLRGLQKGSDDATPPLASQTSGPLRSHEAGTGVGARP</sequence>
<name>A0A6J4L3L7_9ACTN</name>